<dbReference type="GO" id="GO:0016763">
    <property type="term" value="F:pentosyltransferase activity"/>
    <property type="evidence" value="ECO:0007669"/>
    <property type="project" value="TreeGrafter"/>
</dbReference>
<keyword evidence="5 8" id="KW-0812">Transmembrane</keyword>
<keyword evidence="4 10" id="KW-0808">Transferase</keyword>
<keyword evidence="7 8" id="KW-0472">Membrane</keyword>
<evidence type="ECO:0000259" key="9">
    <source>
        <dbReference type="Pfam" id="PF02366"/>
    </source>
</evidence>
<evidence type="ECO:0000256" key="2">
    <source>
        <dbReference type="ARBA" id="ARBA00022475"/>
    </source>
</evidence>
<feature type="transmembrane region" description="Helical" evidence="8">
    <location>
        <begin position="95"/>
        <end position="113"/>
    </location>
</feature>
<dbReference type="InterPro" id="IPR050297">
    <property type="entry name" value="LipidA_mod_glycosyltrf_83"/>
</dbReference>
<feature type="domain" description="ArnT-like N-terminal" evidence="9">
    <location>
        <begin position="37"/>
        <end position="235"/>
    </location>
</feature>
<dbReference type="EMBL" id="CP000449">
    <property type="protein sequence ID" value="ABI64308.1"/>
    <property type="molecule type" value="Genomic_DNA"/>
</dbReference>
<feature type="transmembrane region" description="Helical" evidence="8">
    <location>
        <begin position="388"/>
        <end position="409"/>
    </location>
</feature>
<evidence type="ECO:0000256" key="3">
    <source>
        <dbReference type="ARBA" id="ARBA00022676"/>
    </source>
</evidence>
<dbReference type="PANTHER" id="PTHR33908:SF3">
    <property type="entry name" value="UNDECAPRENYL PHOSPHATE-ALPHA-4-AMINO-4-DEOXY-L-ARABINOSE ARABINOSYL TRANSFERASE"/>
    <property type="match status" value="1"/>
</dbReference>
<feature type="transmembrane region" description="Helical" evidence="8">
    <location>
        <begin position="119"/>
        <end position="138"/>
    </location>
</feature>
<feature type="transmembrane region" description="Helical" evidence="8">
    <location>
        <begin position="416"/>
        <end position="435"/>
    </location>
</feature>
<feature type="transmembrane region" description="Helical" evidence="8">
    <location>
        <begin position="324"/>
        <end position="342"/>
    </location>
</feature>
<reference evidence="10 11" key="1">
    <citation type="submission" date="2006-08" db="EMBL/GenBank/DDBJ databases">
        <title>Complete sequence of Maricaulis maris MCS10.</title>
        <authorList>
            <consortium name="US DOE Joint Genome Institute"/>
            <person name="Copeland A."/>
            <person name="Lucas S."/>
            <person name="Lapidus A."/>
            <person name="Barry K."/>
            <person name="Detter J.C."/>
            <person name="Glavina del Rio T."/>
            <person name="Hammon N."/>
            <person name="Israni S."/>
            <person name="Dalin E."/>
            <person name="Tice H."/>
            <person name="Pitluck S."/>
            <person name="Saunders E."/>
            <person name="Brettin T."/>
            <person name="Bruce D."/>
            <person name="Han C."/>
            <person name="Tapia R."/>
            <person name="Gilna P."/>
            <person name="Schmutz J."/>
            <person name="Larimer F."/>
            <person name="Land M."/>
            <person name="Hauser L."/>
            <person name="Kyrpides N."/>
            <person name="Mikhailova N."/>
            <person name="Viollier P."/>
            <person name="Stephens C."/>
            <person name="Richardson P."/>
        </authorList>
    </citation>
    <scope>NUCLEOTIDE SEQUENCE [LARGE SCALE GENOMIC DNA]</scope>
    <source>
        <strain evidence="10 11">MCS10</strain>
    </source>
</reference>
<keyword evidence="6 8" id="KW-1133">Transmembrane helix</keyword>
<evidence type="ECO:0000256" key="6">
    <source>
        <dbReference type="ARBA" id="ARBA00022989"/>
    </source>
</evidence>
<sequence precursor="true">MTQDGHRLGWKDWLVLVALSALVLLPGLASIPPVDRDESRYAVATSQMLATGDFIDIRFQEEQRYLQPAGVYWLQSFAVAVSGTGDERAIWAHRIPSFLGILAAVLMTGALATRLYGSHAGLAAALLVATSFAVGFEARIAKTDAVLLATITAAHLALMRIYLEPVGHWWRPALFWAALGAGMMVKGPIILLFVGLALAGLLVWDRKFVWLKELKPLWGVPLFLLIALPWYVAIGIVSDGGFYAEAVGDSLMGKVGESQQSHAGPPGYYLGLFSLTFWPGSLFFVFAAHWAWSNRGQAAVRYLIAWIVPAWIAYELIATKLPHYIMPLYPAMACLAAAAIFLPGQARSPLWVRIGAGIYAIVWLAFSGLVAALGPAGLHWAEGRLSPVLVMAGVAVFVAAALAVGLYLTGRRQSSLLAGLAAGALGAVTVYGGTLPRLETLWLTPRIVAAVDAHGDCTPTRLVTSAFREPSLVYQHGPYDTVLAASPIDAADQLAADMDCSLALLDATEVDDFLARAAAIDVSLEPLALIEGQNYSNGDEMALTLYRASGNAPGTDG</sequence>
<dbReference type="GO" id="GO:0006493">
    <property type="term" value="P:protein O-linked glycosylation"/>
    <property type="evidence" value="ECO:0007669"/>
    <property type="project" value="InterPro"/>
</dbReference>
<dbReference type="STRING" id="394221.Mmar10_0012"/>
<evidence type="ECO:0000313" key="11">
    <source>
        <dbReference type="Proteomes" id="UP000001964"/>
    </source>
</evidence>
<dbReference type="Proteomes" id="UP000001964">
    <property type="component" value="Chromosome"/>
</dbReference>
<feature type="transmembrane region" description="Helical" evidence="8">
    <location>
        <begin position="175"/>
        <end position="204"/>
    </location>
</feature>
<feature type="transmembrane region" description="Helical" evidence="8">
    <location>
        <begin position="354"/>
        <end position="376"/>
    </location>
</feature>
<gene>
    <name evidence="10" type="ordered locus">Mmar10_0012</name>
</gene>
<dbReference type="GO" id="GO:0000030">
    <property type="term" value="F:mannosyltransferase activity"/>
    <property type="evidence" value="ECO:0007669"/>
    <property type="project" value="InterPro"/>
</dbReference>
<dbReference type="PANTHER" id="PTHR33908">
    <property type="entry name" value="MANNOSYLTRANSFERASE YKCB-RELATED"/>
    <property type="match status" value="1"/>
</dbReference>
<evidence type="ECO:0000313" key="10">
    <source>
        <dbReference type="EMBL" id="ABI64308.1"/>
    </source>
</evidence>
<feature type="transmembrane region" description="Helical" evidence="8">
    <location>
        <begin position="145"/>
        <end position="163"/>
    </location>
</feature>
<dbReference type="Pfam" id="PF02366">
    <property type="entry name" value="PMT"/>
    <property type="match status" value="1"/>
</dbReference>
<evidence type="ECO:0000256" key="5">
    <source>
        <dbReference type="ARBA" id="ARBA00022692"/>
    </source>
</evidence>
<organism evidence="10 11">
    <name type="scientific">Maricaulis maris (strain MCS10)</name>
    <name type="common">Caulobacter maris</name>
    <dbReference type="NCBI Taxonomy" id="394221"/>
    <lineage>
        <taxon>Bacteria</taxon>
        <taxon>Pseudomonadati</taxon>
        <taxon>Pseudomonadota</taxon>
        <taxon>Alphaproteobacteria</taxon>
        <taxon>Maricaulales</taxon>
        <taxon>Maricaulaceae</taxon>
        <taxon>Maricaulis</taxon>
    </lineage>
</organism>
<feature type="transmembrane region" description="Helical" evidence="8">
    <location>
        <begin position="299"/>
        <end position="318"/>
    </location>
</feature>
<dbReference type="OrthoDB" id="9810951at2"/>
<feature type="transmembrane region" description="Helical" evidence="8">
    <location>
        <begin position="216"/>
        <end position="237"/>
    </location>
</feature>
<dbReference type="GO" id="GO:0009103">
    <property type="term" value="P:lipopolysaccharide biosynthetic process"/>
    <property type="evidence" value="ECO:0007669"/>
    <property type="project" value="TreeGrafter"/>
</dbReference>
<dbReference type="RefSeq" id="WP_011641955.1">
    <property type="nucleotide sequence ID" value="NC_008347.1"/>
</dbReference>
<protein>
    <submittedName>
        <fullName evidence="10">Glycosyl transferase, family 39</fullName>
    </submittedName>
</protein>
<dbReference type="GO" id="GO:0005886">
    <property type="term" value="C:plasma membrane"/>
    <property type="evidence" value="ECO:0007669"/>
    <property type="project" value="UniProtKB-SubCell"/>
</dbReference>
<proteinExistence type="predicted"/>
<evidence type="ECO:0000256" key="8">
    <source>
        <dbReference type="SAM" id="Phobius"/>
    </source>
</evidence>
<evidence type="ECO:0000256" key="7">
    <source>
        <dbReference type="ARBA" id="ARBA00023136"/>
    </source>
</evidence>
<dbReference type="GO" id="GO:0010041">
    <property type="term" value="P:response to iron(III) ion"/>
    <property type="evidence" value="ECO:0007669"/>
    <property type="project" value="TreeGrafter"/>
</dbReference>
<dbReference type="eggNOG" id="COG1807">
    <property type="taxonomic scope" value="Bacteria"/>
</dbReference>
<dbReference type="KEGG" id="mmr:Mmar10_0012"/>
<evidence type="ECO:0000256" key="1">
    <source>
        <dbReference type="ARBA" id="ARBA00004651"/>
    </source>
</evidence>
<comment type="subcellular location">
    <subcellularLocation>
        <location evidence="1">Cell membrane</location>
        <topology evidence="1">Multi-pass membrane protein</topology>
    </subcellularLocation>
</comment>
<keyword evidence="11" id="KW-1185">Reference proteome</keyword>
<feature type="transmembrane region" description="Helical" evidence="8">
    <location>
        <begin position="268"/>
        <end position="292"/>
    </location>
</feature>
<name>Q0ATS9_MARMM</name>
<keyword evidence="2" id="KW-1003">Cell membrane</keyword>
<dbReference type="InterPro" id="IPR003342">
    <property type="entry name" value="ArnT-like_N"/>
</dbReference>
<dbReference type="HOGENOM" id="CLU_019200_1_0_5"/>
<dbReference type="AlphaFoldDB" id="Q0ATS9"/>
<accession>Q0ATS9</accession>
<keyword evidence="3" id="KW-0328">Glycosyltransferase</keyword>
<evidence type="ECO:0000256" key="4">
    <source>
        <dbReference type="ARBA" id="ARBA00022679"/>
    </source>
</evidence>
<dbReference type="CAZy" id="GT83">
    <property type="family name" value="Glycosyltransferase Family 83"/>
</dbReference>